<evidence type="ECO:0000256" key="2">
    <source>
        <dbReference type="PROSITE-ProRule" id="PRU00703"/>
    </source>
</evidence>
<proteinExistence type="predicted"/>
<dbReference type="EMBL" id="UIGB01000001">
    <property type="protein sequence ID" value="SUU86493.1"/>
    <property type="molecule type" value="Genomic_DNA"/>
</dbReference>
<dbReference type="OrthoDB" id="9783590at2"/>
<dbReference type="InterPro" id="IPR000644">
    <property type="entry name" value="CBS_dom"/>
</dbReference>
<dbReference type="EC" id="1.1.1.205" evidence="5"/>
<dbReference type="Gene3D" id="3.30.1340.30">
    <property type="match status" value="1"/>
</dbReference>
<dbReference type="PROSITE" id="PS51371">
    <property type="entry name" value="CBS"/>
    <property type="match status" value="2"/>
</dbReference>
<sequence>MRVHQVMTRNPITVTEDTSLREAALLMLENRISGLPVVDKFGKLVGIITEGDFVRRAEIGTQTKRARWLAFFVGPGRAATEFVHEQGRKVGEVMNSRPVTVTELTSLEEVVRLMEKHNIKRLPVVRGMQLLGIVTRTDLLRTVASLDREVPDPTADDDHLQQRIVRAIEQNAWRPISFGIRVRNGIVQIDGIITDERSRQASVVAAENIEGVKEVHDHLCWVEPMSGLSLLSPEDERAATRS</sequence>
<dbReference type="SMART" id="SM00116">
    <property type="entry name" value="CBS"/>
    <property type="match status" value="2"/>
</dbReference>
<evidence type="ECO:0000259" key="4">
    <source>
        <dbReference type="PROSITE" id="PS51371"/>
    </source>
</evidence>
<gene>
    <name evidence="5" type="primary">guaB_2</name>
    <name evidence="5" type="ORF">NCTC12722_03721</name>
</gene>
<dbReference type="Pfam" id="PF04972">
    <property type="entry name" value="BON"/>
    <property type="match status" value="1"/>
</dbReference>
<dbReference type="InterPro" id="IPR017080">
    <property type="entry name" value="UCP036990_CBS_BON"/>
</dbReference>
<dbReference type="InterPro" id="IPR007055">
    <property type="entry name" value="BON_dom"/>
</dbReference>
<dbReference type="PANTHER" id="PTHR43080:SF26">
    <property type="entry name" value="REGULATORY PROTEIN"/>
    <property type="match status" value="1"/>
</dbReference>
<dbReference type="Proteomes" id="UP000254343">
    <property type="component" value="Unassembled WGS sequence"/>
</dbReference>
<dbReference type="InterPro" id="IPR051257">
    <property type="entry name" value="Diverse_CBS-Domain"/>
</dbReference>
<dbReference type="PIRSF" id="PIRSF036990">
    <property type="entry name" value="UCP036990_CBS_BON"/>
    <property type="match status" value="1"/>
</dbReference>
<dbReference type="CDD" id="cd04586">
    <property type="entry name" value="CBS_pair_BON_assoc"/>
    <property type="match status" value="1"/>
</dbReference>
<dbReference type="RefSeq" id="WP_002717316.1">
    <property type="nucleotide sequence ID" value="NZ_UFSI01000001.1"/>
</dbReference>
<dbReference type="InterPro" id="IPR046342">
    <property type="entry name" value="CBS_dom_sf"/>
</dbReference>
<organism evidence="5 6">
    <name type="scientific">Afipia felis</name>
    <name type="common">Cat scratch disease bacillus</name>
    <dbReference type="NCBI Taxonomy" id="1035"/>
    <lineage>
        <taxon>Bacteria</taxon>
        <taxon>Pseudomonadati</taxon>
        <taxon>Pseudomonadota</taxon>
        <taxon>Alphaproteobacteria</taxon>
        <taxon>Hyphomicrobiales</taxon>
        <taxon>Nitrobacteraceae</taxon>
        <taxon>Afipia</taxon>
    </lineage>
</organism>
<dbReference type="SUPFAM" id="SSF54631">
    <property type="entry name" value="CBS-domain pair"/>
    <property type="match status" value="1"/>
</dbReference>
<feature type="domain" description="BON" evidence="3">
    <location>
        <begin position="156"/>
        <end position="223"/>
    </location>
</feature>
<evidence type="ECO:0000259" key="3">
    <source>
        <dbReference type="PROSITE" id="PS50914"/>
    </source>
</evidence>
<dbReference type="PROSITE" id="PS50914">
    <property type="entry name" value="BON"/>
    <property type="match status" value="1"/>
</dbReference>
<name>A0A380WDP6_AFIFE</name>
<dbReference type="Pfam" id="PF00571">
    <property type="entry name" value="CBS"/>
    <property type="match status" value="2"/>
</dbReference>
<evidence type="ECO:0000313" key="6">
    <source>
        <dbReference type="Proteomes" id="UP000254343"/>
    </source>
</evidence>
<protein>
    <submittedName>
        <fullName evidence="5">Inosine-5'-monophosphate dehydrogenase</fullName>
        <ecNumber evidence="5">1.1.1.205</ecNumber>
    </submittedName>
</protein>
<evidence type="ECO:0000313" key="5">
    <source>
        <dbReference type="EMBL" id="SUU86493.1"/>
    </source>
</evidence>
<dbReference type="PANTHER" id="PTHR43080">
    <property type="entry name" value="CBS DOMAIN-CONTAINING PROTEIN CBSX3, MITOCHONDRIAL"/>
    <property type="match status" value="1"/>
</dbReference>
<keyword evidence="5" id="KW-0560">Oxidoreductase</keyword>
<keyword evidence="1 2" id="KW-0129">CBS domain</keyword>
<dbReference type="GO" id="GO:0003938">
    <property type="term" value="F:IMP dehydrogenase activity"/>
    <property type="evidence" value="ECO:0007669"/>
    <property type="project" value="UniProtKB-EC"/>
</dbReference>
<feature type="domain" description="CBS" evidence="4">
    <location>
        <begin position="7"/>
        <end position="63"/>
    </location>
</feature>
<reference evidence="5 6" key="1">
    <citation type="submission" date="2018-06" db="EMBL/GenBank/DDBJ databases">
        <authorList>
            <consortium name="Pathogen Informatics"/>
            <person name="Doyle S."/>
        </authorList>
    </citation>
    <scope>NUCLEOTIDE SEQUENCE [LARGE SCALE GENOMIC DNA]</scope>
    <source>
        <strain evidence="5 6">NCTC12722</strain>
    </source>
</reference>
<dbReference type="Gene3D" id="3.10.580.10">
    <property type="entry name" value="CBS-domain"/>
    <property type="match status" value="1"/>
</dbReference>
<feature type="domain" description="CBS" evidence="4">
    <location>
        <begin position="94"/>
        <end position="150"/>
    </location>
</feature>
<accession>A0A380WDP6</accession>
<dbReference type="AlphaFoldDB" id="A0A380WDP6"/>
<evidence type="ECO:0000256" key="1">
    <source>
        <dbReference type="ARBA" id="ARBA00023122"/>
    </source>
</evidence>